<accession>A0A176XH70</accession>
<reference evidence="2 3" key="1">
    <citation type="submission" date="2016-05" db="EMBL/GenBank/DDBJ databases">
        <authorList>
            <person name="Lavstsen T."/>
            <person name="Jespersen J.S."/>
        </authorList>
    </citation>
    <scope>NUCLEOTIDE SEQUENCE [LARGE SCALE GENOMIC DNA]</scope>
    <source>
        <strain evidence="2 3">KCJ1736</strain>
    </source>
</reference>
<name>A0A176XH70_AGRTU</name>
<dbReference type="PANTHER" id="PTHR34846">
    <property type="entry name" value="4-CARBOXYMUCONOLACTONE DECARBOXYLASE FAMILY PROTEIN (AFU_ORTHOLOGUE AFUA_6G11590)"/>
    <property type="match status" value="1"/>
</dbReference>
<evidence type="ECO:0000259" key="1">
    <source>
        <dbReference type="Pfam" id="PF02627"/>
    </source>
</evidence>
<evidence type="ECO:0000313" key="3">
    <source>
        <dbReference type="Proteomes" id="UP000077098"/>
    </source>
</evidence>
<dbReference type="RefSeq" id="WP_044460240.1">
    <property type="nucleotide sequence ID" value="NZ_LXPS01000003.1"/>
</dbReference>
<feature type="domain" description="Carboxymuconolactone decarboxylase-like" evidence="1">
    <location>
        <begin position="12"/>
        <end position="93"/>
    </location>
</feature>
<dbReference type="EMBL" id="LXPS01000003">
    <property type="protein sequence ID" value="OAE49242.1"/>
    <property type="molecule type" value="Genomic_DNA"/>
</dbReference>
<dbReference type="NCBIfam" id="TIGR00778">
    <property type="entry name" value="ahpD_dom"/>
    <property type="match status" value="1"/>
</dbReference>
<proteinExistence type="predicted"/>
<sequence>MQPRFDINAVEPDCFKAIMGLEMYVQKSGIDKRYIDLVKIRTSQINGCAYCVDMHTKEARKAGFSDQWIALIAVWKESALYDEKERAVLNWAESVTNVSVAGLPDTDYEQLRKHFGEAEIAKLTTAISTINVWNRMALALRLQHPIDHRTVPAAA</sequence>
<dbReference type="InterPro" id="IPR004675">
    <property type="entry name" value="AhpD_core"/>
</dbReference>
<evidence type="ECO:0000313" key="2">
    <source>
        <dbReference type="EMBL" id="OAE49242.1"/>
    </source>
</evidence>
<dbReference type="InterPro" id="IPR029032">
    <property type="entry name" value="AhpD-like"/>
</dbReference>
<dbReference type="InterPro" id="IPR003779">
    <property type="entry name" value="CMD-like"/>
</dbReference>
<comment type="caution">
    <text evidence="2">The sequence shown here is derived from an EMBL/GenBank/DDBJ whole genome shotgun (WGS) entry which is preliminary data.</text>
</comment>
<dbReference type="SUPFAM" id="SSF69118">
    <property type="entry name" value="AhpD-like"/>
    <property type="match status" value="1"/>
</dbReference>
<dbReference type="AlphaFoldDB" id="A0A176XH70"/>
<gene>
    <name evidence="2" type="ORF">A7J57_01100</name>
</gene>
<protein>
    <submittedName>
        <fullName evidence="2">Alkylhydroperoxidase</fullName>
    </submittedName>
</protein>
<dbReference type="Pfam" id="PF02627">
    <property type="entry name" value="CMD"/>
    <property type="match status" value="1"/>
</dbReference>
<organism evidence="2 3">
    <name type="scientific">Agrobacterium tumefaciens</name>
    <dbReference type="NCBI Taxonomy" id="358"/>
    <lineage>
        <taxon>Bacteria</taxon>
        <taxon>Pseudomonadati</taxon>
        <taxon>Pseudomonadota</taxon>
        <taxon>Alphaproteobacteria</taxon>
        <taxon>Hyphomicrobiales</taxon>
        <taxon>Rhizobiaceae</taxon>
        <taxon>Rhizobium/Agrobacterium group</taxon>
        <taxon>Agrobacterium</taxon>
        <taxon>Agrobacterium tumefaciens complex</taxon>
    </lineage>
</organism>
<dbReference type="PANTHER" id="PTHR34846:SF10">
    <property type="entry name" value="CYTOPLASMIC PROTEIN"/>
    <property type="match status" value="1"/>
</dbReference>
<dbReference type="GO" id="GO:0051920">
    <property type="term" value="F:peroxiredoxin activity"/>
    <property type="evidence" value="ECO:0007669"/>
    <property type="project" value="InterPro"/>
</dbReference>
<dbReference type="Proteomes" id="UP000077098">
    <property type="component" value="Unassembled WGS sequence"/>
</dbReference>
<keyword evidence="2" id="KW-0560">Oxidoreductase</keyword>
<dbReference type="Gene3D" id="1.20.1290.10">
    <property type="entry name" value="AhpD-like"/>
    <property type="match status" value="1"/>
</dbReference>
<keyword evidence="2" id="KW-0575">Peroxidase</keyword>